<evidence type="ECO:0000256" key="1">
    <source>
        <dbReference type="SAM" id="MobiDB-lite"/>
    </source>
</evidence>
<sequence>MSDDQWMAFVTAVVSSFCAPSELHSVLVLLWGEARSTTMPYREQRSPLSDRARSLPFSRAEWMSCSAWVDGVATPCPIALKRFSGSREEEFYGDALRRRHTDWHFALSTRLALSQRDIIAIPHSTEPPARECDRGVVVILSDLTGARGMRRRGSYRPSTRRDPSVRLAIPDVVVGSPSRPSQGKVRSWRLHGLAASAPEQGEAARSDLEQHFPQARFST</sequence>
<evidence type="ECO:0000313" key="3">
    <source>
        <dbReference type="Proteomes" id="UP001221898"/>
    </source>
</evidence>
<organism evidence="2 3">
    <name type="scientific">Aldrovandia affinis</name>
    <dbReference type="NCBI Taxonomy" id="143900"/>
    <lineage>
        <taxon>Eukaryota</taxon>
        <taxon>Metazoa</taxon>
        <taxon>Chordata</taxon>
        <taxon>Craniata</taxon>
        <taxon>Vertebrata</taxon>
        <taxon>Euteleostomi</taxon>
        <taxon>Actinopterygii</taxon>
        <taxon>Neopterygii</taxon>
        <taxon>Teleostei</taxon>
        <taxon>Notacanthiformes</taxon>
        <taxon>Halosauridae</taxon>
        <taxon>Aldrovandia</taxon>
    </lineage>
</organism>
<dbReference type="AlphaFoldDB" id="A0AAD7WLL5"/>
<accession>A0AAD7WLL5</accession>
<evidence type="ECO:0000313" key="2">
    <source>
        <dbReference type="EMBL" id="KAJ8401235.1"/>
    </source>
</evidence>
<name>A0AAD7WLL5_9TELE</name>
<protein>
    <submittedName>
        <fullName evidence="2">Uncharacterized protein</fullName>
    </submittedName>
</protein>
<dbReference type="Proteomes" id="UP001221898">
    <property type="component" value="Unassembled WGS sequence"/>
</dbReference>
<dbReference type="EMBL" id="JAINUG010000072">
    <property type="protein sequence ID" value="KAJ8401235.1"/>
    <property type="molecule type" value="Genomic_DNA"/>
</dbReference>
<proteinExistence type="predicted"/>
<keyword evidence="3" id="KW-1185">Reference proteome</keyword>
<feature type="region of interest" description="Disordered" evidence="1">
    <location>
        <begin position="173"/>
        <end position="219"/>
    </location>
</feature>
<reference evidence="2" key="1">
    <citation type="journal article" date="2023" name="Science">
        <title>Genome structures resolve the early diversification of teleost fishes.</title>
        <authorList>
            <person name="Parey E."/>
            <person name="Louis A."/>
            <person name="Montfort J."/>
            <person name="Bouchez O."/>
            <person name="Roques C."/>
            <person name="Iampietro C."/>
            <person name="Lluch J."/>
            <person name="Castinel A."/>
            <person name="Donnadieu C."/>
            <person name="Desvignes T."/>
            <person name="Floi Bucao C."/>
            <person name="Jouanno E."/>
            <person name="Wen M."/>
            <person name="Mejri S."/>
            <person name="Dirks R."/>
            <person name="Jansen H."/>
            <person name="Henkel C."/>
            <person name="Chen W.J."/>
            <person name="Zahm M."/>
            <person name="Cabau C."/>
            <person name="Klopp C."/>
            <person name="Thompson A.W."/>
            <person name="Robinson-Rechavi M."/>
            <person name="Braasch I."/>
            <person name="Lecointre G."/>
            <person name="Bobe J."/>
            <person name="Postlethwait J.H."/>
            <person name="Berthelot C."/>
            <person name="Roest Crollius H."/>
            <person name="Guiguen Y."/>
        </authorList>
    </citation>
    <scope>NUCLEOTIDE SEQUENCE</scope>
    <source>
        <strain evidence="2">NC1722</strain>
    </source>
</reference>
<gene>
    <name evidence="2" type="ORF">AAFF_G00388170</name>
</gene>
<comment type="caution">
    <text evidence="2">The sequence shown here is derived from an EMBL/GenBank/DDBJ whole genome shotgun (WGS) entry which is preliminary data.</text>
</comment>